<dbReference type="EMBL" id="BMGA01000001">
    <property type="protein sequence ID" value="GGA68493.1"/>
    <property type="molecule type" value="Genomic_DNA"/>
</dbReference>
<protein>
    <submittedName>
        <fullName evidence="1">Uncharacterized protein</fullName>
    </submittedName>
</protein>
<evidence type="ECO:0000313" key="1">
    <source>
        <dbReference type="EMBL" id="GGA68493.1"/>
    </source>
</evidence>
<dbReference type="InterPro" id="IPR046290">
    <property type="entry name" value="DUF6327"/>
</dbReference>
<reference evidence="2" key="1">
    <citation type="journal article" date="2019" name="Int. J. Syst. Evol. Microbiol.">
        <title>The Global Catalogue of Microorganisms (GCM) 10K type strain sequencing project: providing services to taxonomists for standard genome sequencing and annotation.</title>
        <authorList>
            <consortium name="The Broad Institute Genomics Platform"/>
            <consortium name="The Broad Institute Genome Sequencing Center for Infectious Disease"/>
            <person name="Wu L."/>
            <person name="Ma J."/>
        </authorList>
    </citation>
    <scope>NUCLEOTIDE SEQUENCE [LARGE SCALE GENOMIC DNA]</scope>
    <source>
        <strain evidence="2">CGMCC 1.12811</strain>
    </source>
</reference>
<proteinExistence type="predicted"/>
<comment type="caution">
    <text evidence="1">The sequence shown here is derived from an EMBL/GenBank/DDBJ whole genome shotgun (WGS) entry which is preliminary data.</text>
</comment>
<sequence length="88" mass="10368">MINNMQTKKYSSYAQIDSELEILKVEKEISYQKLVLSIQKTKESFSFLNISSNVIDTVKSTFFSSYGTILRFLIPIIFKWFRNKKRGD</sequence>
<gene>
    <name evidence="1" type="ORF">GCM10008015_06630</name>
</gene>
<dbReference type="Pfam" id="PF19852">
    <property type="entry name" value="DUF6327"/>
    <property type="match status" value="1"/>
</dbReference>
<evidence type="ECO:0000313" key="2">
    <source>
        <dbReference type="Proteomes" id="UP000658793"/>
    </source>
</evidence>
<dbReference type="Proteomes" id="UP000658793">
    <property type="component" value="Unassembled WGS sequence"/>
</dbReference>
<name>A0ABQ1HCI9_9FLAO</name>
<accession>A0ABQ1HCI9</accession>
<organism evidence="1 2">
    <name type="scientific">Flavobacterium palustre</name>
    <dbReference type="NCBI Taxonomy" id="1476463"/>
    <lineage>
        <taxon>Bacteria</taxon>
        <taxon>Pseudomonadati</taxon>
        <taxon>Bacteroidota</taxon>
        <taxon>Flavobacteriia</taxon>
        <taxon>Flavobacteriales</taxon>
        <taxon>Flavobacteriaceae</taxon>
        <taxon>Flavobacterium</taxon>
    </lineage>
</organism>
<keyword evidence="2" id="KW-1185">Reference proteome</keyword>